<dbReference type="PRINTS" id="PR00477">
    <property type="entry name" value="PHGLYCKINASE"/>
</dbReference>
<dbReference type="InterPro" id="IPR015911">
    <property type="entry name" value="Phosphoglycerate_kinase_CS"/>
</dbReference>
<feature type="binding site" evidence="14">
    <location>
        <begin position="21"/>
        <end position="23"/>
    </location>
    <ligand>
        <name>substrate</name>
    </ligand>
</feature>
<keyword evidence="8 14" id="KW-0963">Cytoplasm</keyword>
<dbReference type="FunFam" id="3.40.50.1260:FF:000001">
    <property type="entry name" value="Phosphoglycerate kinase"/>
    <property type="match status" value="1"/>
</dbReference>
<name>W4S216_9XANT</name>
<dbReference type="PROSITE" id="PS00111">
    <property type="entry name" value="PGLYCERATE_KINASE"/>
    <property type="match status" value="1"/>
</dbReference>
<evidence type="ECO:0000256" key="15">
    <source>
        <dbReference type="RuleBase" id="RU000532"/>
    </source>
</evidence>
<keyword evidence="11 14" id="KW-0418">Kinase</keyword>
<dbReference type="FunFam" id="3.40.50.1260:FF:000002">
    <property type="entry name" value="Phosphoglycerate kinase"/>
    <property type="match status" value="1"/>
</dbReference>
<feature type="binding site" evidence="14">
    <location>
        <begin position="59"/>
        <end position="62"/>
    </location>
    <ligand>
        <name>substrate</name>
    </ligand>
</feature>
<feature type="binding site" evidence="14">
    <location>
        <position position="146"/>
    </location>
    <ligand>
        <name>substrate</name>
    </ligand>
</feature>
<comment type="subcellular location">
    <subcellularLocation>
        <location evidence="2 14">Cytoplasm</location>
    </subcellularLocation>
</comment>
<sequence length="481" mass="51028">MSIVRMTDLDLSGKRVLIRQDLNVPIDNGQITSEQRITASVPTIKLALEKGAAVMVTSHLGRPKEGSWTEEDSLAPVAARLTALLGVDVPLVRDWVDGVDVAPGQVVLLENCRMNVGEGKDDEALARKYAALCDVFVMDAFGTAHRAQASTHGVIRFAPVAAGGPLLMAELDALAKALDNPAKPLLAIVAGSKVSTKLELLSNLVNKVDQLIVGGGIANTFIAAAGHGVGKSLSEPDLIPTANQIVADAKLRGAEIPLPTDVVVAKQFLPDAEATVKALDAVEADDLILDIGPQTAARYAELIASAGTVVWNGPVGVFEFEPFSHGTETLARAIASSKAFSIAGGGDTLAAVDKYDIAKDVTYISTGGGASWNSWKARPCRRWRRSRHAASECSHAVLRSGRHPGRFGAGHRRQHRACLRRGGPAASVAADPARVDRPAAARQLHRLLSRRSAAGAARTGSVSRALRRGRLDRTERVRRYR</sequence>
<dbReference type="GO" id="GO:0005524">
    <property type="term" value="F:ATP binding"/>
    <property type="evidence" value="ECO:0007669"/>
    <property type="project" value="UniProtKB-KW"/>
</dbReference>
<dbReference type="GO" id="GO:0004618">
    <property type="term" value="F:phosphoglycerate kinase activity"/>
    <property type="evidence" value="ECO:0007669"/>
    <property type="project" value="UniProtKB-UniRule"/>
</dbReference>
<dbReference type="PANTHER" id="PTHR11406">
    <property type="entry name" value="PHOSPHOGLYCERATE KINASE"/>
    <property type="match status" value="1"/>
</dbReference>
<dbReference type="Proteomes" id="UP000019143">
    <property type="component" value="Unassembled WGS sequence"/>
</dbReference>
<dbReference type="PANTHER" id="PTHR11406:SF23">
    <property type="entry name" value="PHOSPHOGLYCERATE KINASE 1, CHLOROPLASTIC-RELATED"/>
    <property type="match status" value="1"/>
</dbReference>
<dbReference type="EC" id="2.7.2.3" evidence="6 14"/>
<organism evidence="16 17">
    <name type="scientific">Xanthomonas arboricola pv. pruni str. MAFF 311562</name>
    <dbReference type="NCBI Taxonomy" id="1414836"/>
    <lineage>
        <taxon>Bacteria</taxon>
        <taxon>Pseudomonadati</taxon>
        <taxon>Pseudomonadota</taxon>
        <taxon>Gammaproteobacteria</taxon>
        <taxon>Lysobacterales</taxon>
        <taxon>Lysobacteraceae</taxon>
        <taxon>Xanthomonas</taxon>
    </lineage>
</organism>
<dbReference type="InterPro" id="IPR001576">
    <property type="entry name" value="Phosphoglycerate_kinase"/>
</dbReference>
<dbReference type="Gene3D" id="3.40.50.1260">
    <property type="entry name" value="Phosphoglycerate kinase, N-terminal domain"/>
    <property type="match status" value="2"/>
</dbReference>
<dbReference type="Pfam" id="PF00162">
    <property type="entry name" value="PGK"/>
    <property type="match status" value="1"/>
</dbReference>
<comment type="pathway">
    <text evidence="3 14">Carbohydrate degradation; glycolysis; pyruvate from D-glyceraldehyde 3-phosphate: step 2/5.</text>
</comment>
<dbReference type="GO" id="GO:0006094">
    <property type="term" value="P:gluconeogenesis"/>
    <property type="evidence" value="ECO:0007669"/>
    <property type="project" value="TreeGrafter"/>
</dbReference>
<evidence type="ECO:0000313" key="17">
    <source>
        <dbReference type="Proteomes" id="UP000019143"/>
    </source>
</evidence>
<evidence type="ECO:0000256" key="12">
    <source>
        <dbReference type="ARBA" id="ARBA00022840"/>
    </source>
</evidence>
<evidence type="ECO:0000256" key="8">
    <source>
        <dbReference type="ARBA" id="ARBA00022490"/>
    </source>
</evidence>
<comment type="catalytic activity">
    <reaction evidence="1 14 15">
        <text>(2R)-3-phosphoglycerate + ATP = (2R)-3-phospho-glyceroyl phosphate + ADP</text>
        <dbReference type="Rhea" id="RHEA:14801"/>
        <dbReference type="ChEBI" id="CHEBI:30616"/>
        <dbReference type="ChEBI" id="CHEBI:57604"/>
        <dbReference type="ChEBI" id="CHEBI:58272"/>
        <dbReference type="ChEBI" id="CHEBI:456216"/>
        <dbReference type="EC" id="2.7.2.3"/>
    </reaction>
</comment>
<feature type="binding site" evidence="14">
    <location>
        <begin position="345"/>
        <end position="348"/>
    </location>
    <ligand>
        <name>ATP</name>
        <dbReference type="ChEBI" id="CHEBI:30616"/>
    </ligand>
</feature>
<evidence type="ECO:0000256" key="14">
    <source>
        <dbReference type="HAMAP-Rule" id="MF_00145"/>
    </source>
</evidence>
<evidence type="ECO:0000313" key="16">
    <source>
        <dbReference type="EMBL" id="GAE50591.1"/>
    </source>
</evidence>
<gene>
    <name evidence="14 16" type="primary">pgk</name>
    <name evidence="16" type="ORF">XPU_2123</name>
</gene>
<keyword evidence="10 14" id="KW-0547">Nucleotide-binding</keyword>
<feature type="binding site" evidence="14">
    <location>
        <position position="113"/>
    </location>
    <ligand>
        <name>substrate</name>
    </ligand>
</feature>
<dbReference type="GO" id="GO:0005829">
    <property type="term" value="C:cytosol"/>
    <property type="evidence" value="ECO:0007669"/>
    <property type="project" value="TreeGrafter"/>
</dbReference>
<proteinExistence type="inferred from homology"/>
<evidence type="ECO:0000256" key="5">
    <source>
        <dbReference type="ARBA" id="ARBA00011245"/>
    </source>
</evidence>
<comment type="caution">
    <text evidence="14">Lacks conserved residue(s) required for the propagation of feature annotation.</text>
</comment>
<dbReference type="GO" id="GO:0043531">
    <property type="term" value="F:ADP binding"/>
    <property type="evidence" value="ECO:0007669"/>
    <property type="project" value="TreeGrafter"/>
</dbReference>
<feature type="binding site" evidence="14">
    <location>
        <position position="319"/>
    </location>
    <ligand>
        <name>ATP</name>
        <dbReference type="ChEBI" id="CHEBI:30616"/>
    </ligand>
</feature>
<comment type="subunit">
    <text evidence="5 14">Monomer.</text>
</comment>
<accession>W4S216</accession>
<dbReference type="SUPFAM" id="SSF53748">
    <property type="entry name" value="Phosphoglycerate kinase"/>
    <property type="match status" value="1"/>
</dbReference>
<keyword evidence="13 14" id="KW-0324">Glycolysis</keyword>
<reference evidence="16 17" key="1">
    <citation type="submission" date="2014-01" db="EMBL/GenBank/DDBJ databases">
        <title>Genome sequence and analysis of Xanthomonas arboricola pv. pruni.</title>
        <authorList>
            <person name="Fujikawa T."/>
            <person name="Nakazono-Nagaoka E."/>
        </authorList>
    </citation>
    <scope>NUCLEOTIDE SEQUENCE [LARGE SCALE GENOMIC DNA]</scope>
    <source>
        <strain evidence="17">MAFF 311562</strain>
    </source>
</reference>
<dbReference type="HAMAP" id="MF_00145">
    <property type="entry name" value="Phosphoglyc_kinase"/>
    <property type="match status" value="1"/>
</dbReference>
<dbReference type="InterPro" id="IPR036043">
    <property type="entry name" value="Phosphoglycerate_kinase_sf"/>
</dbReference>
<feature type="binding site" evidence="14">
    <location>
        <position position="36"/>
    </location>
    <ligand>
        <name>substrate</name>
    </ligand>
</feature>
<feature type="binding site" evidence="14">
    <location>
        <position position="197"/>
    </location>
    <ligand>
        <name>ATP</name>
        <dbReference type="ChEBI" id="CHEBI:30616"/>
    </ligand>
</feature>
<evidence type="ECO:0000256" key="3">
    <source>
        <dbReference type="ARBA" id="ARBA00004838"/>
    </source>
</evidence>
<dbReference type="AlphaFoldDB" id="W4S216"/>
<dbReference type="UniPathway" id="UPA00109">
    <property type="reaction ID" value="UER00185"/>
</dbReference>
<evidence type="ECO:0000256" key="9">
    <source>
        <dbReference type="ARBA" id="ARBA00022679"/>
    </source>
</evidence>
<protein>
    <recommendedName>
        <fullName evidence="7 14">Phosphoglycerate kinase</fullName>
        <ecNumber evidence="6 14">2.7.2.3</ecNumber>
    </recommendedName>
</protein>
<evidence type="ECO:0000256" key="4">
    <source>
        <dbReference type="ARBA" id="ARBA00008982"/>
    </source>
</evidence>
<evidence type="ECO:0000256" key="1">
    <source>
        <dbReference type="ARBA" id="ARBA00000642"/>
    </source>
</evidence>
<dbReference type="InterPro" id="IPR015824">
    <property type="entry name" value="Phosphoglycerate_kinase_N"/>
</dbReference>
<evidence type="ECO:0000256" key="13">
    <source>
        <dbReference type="ARBA" id="ARBA00023152"/>
    </source>
</evidence>
<evidence type="ECO:0000256" key="7">
    <source>
        <dbReference type="ARBA" id="ARBA00016471"/>
    </source>
</evidence>
<comment type="caution">
    <text evidence="16">The sequence shown here is derived from an EMBL/GenBank/DDBJ whole genome shotgun (WGS) entry which is preliminary data.</text>
</comment>
<comment type="similarity">
    <text evidence="4 14 15">Belongs to the phosphoglycerate kinase family.</text>
</comment>
<dbReference type="EMBL" id="BAVB01000262">
    <property type="protein sequence ID" value="GAE50591.1"/>
    <property type="molecule type" value="Genomic_DNA"/>
</dbReference>
<dbReference type="GO" id="GO:0006096">
    <property type="term" value="P:glycolytic process"/>
    <property type="evidence" value="ECO:0007669"/>
    <property type="project" value="UniProtKB-UniRule"/>
</dbReference>
<evidence type="ECO:0000256" key="11">
    <source>
        <dbReference type="ARBA" id="ARBA00022777"/>
    </source>
</evidence>
<evidence type="ECO:0000256" key="2">
    <source>
        <dbReference type="ARBA" id="ARBA00004496"/>
    </source>
</evidence>
<evidence type="ECO:0000256" key="10">
    <source>
        <dbReference type="ARBA" id="ARBA00022741"/>
    </source>
</evidence>
<keyword evidence="12 14" id="KW-0067">ATP-binding</keyword>
<evidence type="ECO:0000256" key="6">
    <source>
        <dbReference type="ARBA" id="ARBA00013061"/>
    </source>
</evidence>
<keyword evidence="9 14" id="KW-0808">Transferase</keyword>